<dbReference type="Gene3D" id="1.10.10.10">
    <property type="entry name" value="Winged helix-like DNA-binding domain superfamily/Winged helix DNA-binding domain"/>
    <property type="match status" value="1"/>
</dbReference>
<dbReference type="PANTHER" id="PTHR46577:SF1">
    <property type="entry name" value="HTH-TYPE TRANSCRIPTIONAL REGULATORY PROTEIN GABR"/>
    <property type="match status" value="1"/>
</dbReference>
<comment type="similarity">
    <text evidence="1">In the C-terminal section; belongs to the class-I pyridoxal-phosphate-dependent aminotransferase family.</text>
</comment>
<accession>A0A4R0GU15</accession>
<dbReference type="GO" id="GO:0008483">
    <property type="term" value="F:transaminase activity"/>
    <property type="evidence" value="ECO:0007669"/>
    <property type="project" value="UniProtKB-KW"/>
</dbReference>
<keyword evidence="3" id="KW-0805">Transcription regulation</keyword>
<dbReference type="InterPro" id="IPR000524">
    <property type="entry name" value="Tscrpt_reg_HTH_GntR"/>
</dbReference>
<name>A0A4R0GU15_9ACTN</name>
<keyword evidence="4" id="KW-0238">DNA-binding</keyword>
<dbReference type="OrthoDB" id="4307011at2"/>
<dbReference type="InterPro" id="IPR015424">
    <property type="entry name" value="PyrdxlP-dep_Trfase"/>
</dbReference>
<keyword evidence="8" id="KW-0032">Aminotransferase</keyword>
<dbReference type="PROSITE" id="PS50949">
    <property type="entry name" value="HTH_GNTR"/>
    <property type="match status" value="1"/>
</dbReference>
<dbReference type="Pfam" id="PF00155">
    <property type="entry name" value="Aminotran_1_2"/>
    <property type="match status" value="1"/>
</dbReference>
<evidence type="ECO:0000256" key="6">
    <source>
        <dbReference type="SAM" id="MobiDB-lite"/>
    </source>
</evidence>
<dbReference type="InterPro" id="IPR036390">
    <property type="entry name" value="WH_DNA-bd_sf"/>
</dbReference>
<dbReference type="CDD" id="cd00609">
    <property type="entry name" value="AAT_like"/>
    <property type="match status" value="1"/>
</dbReference>
<dbReference type="EMBL" id="SJJZ01000007">
    <property type="protein sequence ID" value="TCC01277.1"/>
    <property type="molecule type" value="Genomic_DNA"/>
</dbReference>
<evidence type="ECO:0000259" key="7">
    <source>
        <dbReference type="PROSITE" id="PS50949"/>
    </source>
</evidence>
<feature type="region of interest" description="Disordered" evidence="6">
    <location>
        <begin position="1"/>
        <end position="25"/>
    </location>
</feature>
<feature type="domain" description="HTH gntR-type" evidence="7">
    <location>
        <begin position="37"/>
        <end position="105"/>
    </location>
</feature>
<organism evidence="8 9">
    <name type="scientific">Kribbella soli</name>
    <dbReference type="NCBI Taxonomy" id="1124743"/>
    <lineage>
        <taxon>Bacteria</taxon>
        <taxon>Bacillati</taxon>
        <taxon>Actinomycetota</taxon>
        <taxon>Actinomycetes</taxon>
        <taxon>Propionibacteriales</taxon>
        <taxon>Kribbellaceae</taxon>
        <taxon>Kribbella</taxon>
    </lineage>
</organism>
<sequence length="465" mass="49797">MISNVTDQKLGNRMTEDVPPQDGPAVSSAWLAEQIAESSAAGIAAAIARLVRHGELAPQTRLPTVRALAPRLDVSPATVSAAWATLRKQRVVAGGGRQGTWVLGGLAVPRPARYENISRFWPDQTLNLSRAVPDPALLPSMTDAFVHALRDPEVHSYEVVSISNPLREAVGQTWPFKTDNWMCVNGGYEGLLLLMRTTVVPGEHVAIEEPATPRLLDILDNVGARPVPVATDAEGPIPASLREALQHDPVAFVYEPRSSSHLGASVTPSRRDELAALLAGTDTLVVEDDGLGDLSSFDYHGVAEVLPDQSVLVRSYSKSHSPDLRLAVMAGAAEPIERVRVYRQFGSGWTSRLLQNALAWLLQDELSTSTVATARTTYRERREDLTGLLAARGLEATGVDGLAVWIPVRSEHEALLVLASHGIAVAGASASWTKPGPPAIRIATGLPIPEPERVADAVARAVQAR</sequence>
<evidence type="ECO:0000256" key="4">
    <source>
        <dbReference type="ARBA" id="ARBA00023125"/>
    </source>
</evidence>
<evidence type="ECO:0000256" key="5">
    <source>
        <dbReference type="ARBA" id="ARBA00023163"/>
    </source>
</evidence>
<evidence type="ECO:0000256" key="3">
    <source>
        <dbReference type="ARBA" id="ARBA00023015"/>
    </source>
</evidence>
<dbReference type="AlphaFoldDB" id="A0A4R0GU15"/>
<dbReference type="SUPFAM" id="SSF46785">
    <property type="entry name" value="Winged helix' DNA-binding domain"/>
    <property type="match status" value="1"/>
</dbReference>
<dbReference type="GO" id="GO:0003677">
    <property type="term" value="F:DNA binding"/>
    <property type="evidence" value="ECO:0007669"/>
    <property type="project" value="UniProtKB-KW"/>
</dbReference>
<dbReference type="InterPro" id="IPR051446">
    <property type="entry name" value="HTH_trans_reg/aminotransferase"/>
</dbReference>
<dbReference type="GO" id="GO:0030170">
    <property type="term" value="F:pyridoxal phosphate binding"/>
    <property type="evidence" value="ECO:0007669"/>
    <property type="project" value="InterPro"/>
</dbReference>
<reference evidence="8 9" key="1">
    <citation type="submission" date="2019-02" db="EMBL/GenBank/DDBJ databases">
        <title>Kribbella capetownensis sp. nov. and Kribbella speibonae sp. nov., isolated from soil.</title>
        <authorList>
            <person name="Curtis S.M."/>
            <person name="Norton I."/>
            <person name="Everest G.J."/>
            <person name="Meyers P.R."/>
        </authorList>
    </citation>
    <scope>NUCLEOTIDE SEQUENCE [LARGE SCALE GENOMIC DNA]</scope>
    <source>
        <strain evidence="8 9">KCTC 29219</strain>
    </source>
</reference>
<dbReference type="Proteomes" id="UP000292346">
    <property type="component" value="Unassembled WGS sequence"/>
</dbReference>
<protein>
    <submittedName>
        <fullName evidence="8">Aminotransferase class I/II-fold pyridoxal phosphate-dependent enzyme</fullName>
    </submittedName>
</protein>
<comment type="caution">
    <text evidence="8">The sequence shown here is derived from an EMBL/GenBank/DDBJ whole genome shotgun (WGS) entry which is preliminary data.</text>
</comment>
<dbReference type="InterPro" id="IPR004839">
    <property type="entry name" value="Aminotransferase_I/II_large"/>
</dbReference>
<proteinExistence type="inferred from homology"/>
<keyword evidence="5" id="KW-0804">Transcription</keyword>
<dbReference type="InterPro" id="IPR015421">
    <property type="entry name" value="PyrdxlP-dep_Trfase_major"/>
</dbReference>
<gene>
    <name evidence="8" type="ORF">E0H45_41845</name>
</gene>
<keyword evidence="8" id="KW-0808">Transferase</keyword>
<dbReference type="SMART" id="SM00345">
    <property type="entry name" value="HTH_GNTR"/>
    <property type="match status" value="1"/>
</dbReference>
<evidence type="ECO:0000256" key="2">
    <source>
        <dbReference type="ARBA" id="ARBA00022898"/>
    </source>
</evidence>
<dbReference type="InterPro" id="IPR036388">
    <property type="entry name" value="WH-like_DNA-bd_sf"/>
</dbReference>
<dbReference type="Gene3D" id="3.40.640.10">
    <property type="entry name" value="Type I PLP-dependent aspartate aminotransferase-like (Major domain)"/>
    <property type="match status" value="1"/>
</dbReference>
<dbReference type="PANTHER" id="PTHR46577">
    <property type="entry name" value="HTH-TYPE TRANSCRIPTIONAL REGULATORY PROTEIN GABR"/>
    <property type="match status" value="1"/>
</dbReference>
<keyword evidence="9" id="KW-1185">Reference proteome</keyword>
<dbReference type="GO" id="GO:0003700">
    <property type="term" value="F:DNA-binding transcription factor activity"/>
    <property type="evidence" value="ECO:0007669"/>
    <property type="project" value="InterPro"/>
</dbReference>
<dbReference type="SUPFAM" id="SSF53383">
    <property type="entry name" value="PLP-dependent transferases"/>
    <property type="match status" value="1"/>
</dbReference>
<evidence type="ECO:0000313" key="8">
    <source>
        <dbReference type="EMBL" id="TCC01277.1"/>
    </source>
</evidence>
<evidence type="ECO:0000313" key="9">
    <source>
        <dbReference type="Proteomes" id="UP000292346"/>
    </source>
</evidence>
<keyword evidence="2" id="KW-0663">Pyridoxal phosphate</keyword>
<evidence type="ECO:0000256" key="1">
    <source>
        <dbReference type="ARBA" id="ARBA00005384"/>
    </source>
</evidence>
<dbReference type="Pfam" id="PF00392">
    <property type="entry name" value="GntR"/>
    <property type="match status" value="1"/>
</dbReference>